<dbReference type="SMART" id="SM00066">
    <property type="entry name" value="GAL4"/>
    <property type="match status" value="1"/>
</dbReference>
<gene>
    <name evidence="6" type="ORF">C2G38_2032801</name>
</gene>
<evidence type="ECO:0000256" key="2">
    <source>
        <dbReference type="ARBA" id="ARBA00023015"/>
    </source>
</evidence>
<dbReference type="PANTHER" id="PTHR47663:SF1">
    <property type="entry name" value="XYLANOLYTIC TRANSCRIPTIONAL ACTIVATOR XLNR-RELATED"/>
    <property type="match status" value="1"/>
</dbReference>
<dbReference type="Pfam" id="PF00172">
    <property type="entry name" value="Zn_clus"/>
    <property type="match status" value="1"/>
</dbReference>
<dbReference type="InterPro" id="IPR051439">
    <property type="entry name" value="XlnR/Xlr1"/>
</dbReference>
<dbReference type="SUPFAM" id="SSF57701">
    <property type="entry name" value="Zn2/Cys6 DNA-binding domain"/>
    <property type="match status" value="1"/>
</dbReference>
<dbReference type="OrthoDB" id="3362851at2759"/>
<dbReference type="InterPro" id="IPR036864">
    <property type="entry name" value="Zn2-C6_fun-type_DNA-bd_sf"/>
</dbReference>
<keyword evidence="4" id="KW-0804">Transcription</keyword>
<accession>A0A397VN34</accession>
<dbReference type="AlphaFoldDB" id="A0A397VN34"/>
<dbReference type="CDD" id="cd00067">
    <property type="entry name" value="GAL4"/>
    <property type="match status" value="1"/>
</dbReference>
<dbReference type="InterPro" id="IPR001138">
    <property type="entry name" value="Zn2Cys6_DnaBD"/>
</dbReference>
<dbReference type="PROSITE" id="PS50048">
    <property type="entry name" value="ZN2_CY6_FUNGAL_2"/>
    <property type="match status" value="1"/>
</dbReference>
<organism evidence="6 7">
    <name type="scientific">Gigaspora rosea</name>
    <dbReference type="NCBI Taxonomy" id="44941"/>
    <lineage>
        <taxon>Eukaryota</taxon>
        <taxon>Fungi</taxon>
        <taxon>Fungi incertae sedis</taxon>
        <taxon>Mucoromycota</taxon>
        <taxon>Glomeromycotina</taxon>
        <taxon>Glomeromycetes</taxon>
        <taxon>Diversisporales</taxon>
        <taxon>Gigasporaceae</taxon>
        <taxon>Gigaspora</taxon>
    </lineage>
</organism>
<sequence length="198" mass="22905">MTKACTNCQKRHIRCSGAVTCENCIKRNLYCEFVGQNKKRGPKPKKEVDASLFIQKQDYVPGSCVNDNQRSCNGIFNFMQDDALLPEQNNRTTSTEYFNYLNQEQFNISQLYNSGAIIQETTVPIRVNNATINSQNVAFINNPSHLLRYNHETIMVPLSLYPFEYKHFNNLSLPYSNDNNYNNYVTPNFNPNREHPTN</sequence>
<evidence type="ECO:0000256" key="4">
    <source>
        <dbReference type="ARBA" id="ARBA00023163"/>
    </source>
</evidence>
<dbReference type="GO" id="GO:0008270">
    <property type="term" value="F:zinc ion binding"/>
    <property type="evidence" value="ECO:0007669"/>
    <property type="project" value="InterPro"/>
</dbReference>
<keyword evidence="1" id="KW-0862">Zinc</keyword>
<evidence type="ECO:0000256" key="3">
    <source>
        <dbReference type="ARBA" id="ARBA00023125"/>
    </source>
</evidence>
<protein>
    <recommendedName>
        <fullName evidence="5">Zn(2)-C6 fungal-type domain-containing protein</fullName>
    </recommendedName>
</protein>
<reference evidence="6 7" key="1">
    <citation type="submission" date="2018-06" db="EMBL/GenBank/DDBJ databases">
        <title>Comparative genomics reveals the genomic features of Rhizophagus irregularis, R. cerebriforme, R. diaphanum and Gigaspora rosea, and their symbiotic lifestyle signature.</title>
        <authorList>
            <person name="Morin E."/>
            <person name="San Clemente H."/>
            <person name="Chen E.C.H."/>
            <person name="De La Providencia I."/>
            <person name="Hainaut M."/>
            <person name="Kuo A."/>
            <person name="Kohler A."/>
            <person name="Murat C."/>
            <person name="Tang N."/>
            <person name="Roy S."/>
            <person name="Loubradou J."/>
            <person name="Henrissat B."/>
            <person name="Grigoriev I.V."/>
            <person name="Corradi N."/>
            <person name="Roux C."/>
            <person name="Martin F.M."/>
        </authorList>
    </citation>
    <scope>NUCLEOTIDE SEQUENCE [LARGE SCALE GENOMIC DNA]</scope>
    <source>
        <strain evidence="6 7">DAOM 194757</strain>
    </source>
</reference>
<dbReference type="Proteomes" id="UP000266673">
    <property type="component" value="Unassembled WGS sequence"/>
</dbReference>
<feature type="domain" description="Zn(2)-C6 fungal-type" evidence="5">
    <location>
        <begin position="4"/>
        <end position="33"/>
    </location>
</feature>
<proteinExistence type="predicted"/>
<dbReference type="GO" id="GO:0000981">
    <property type="term" value="F:DNA-binding transcription factor activity, RNA polymerase II-specific"/>
    <property type="evidence" value="ECO:0007669"/>
    <property type="project" value="InterPro"/>
</dbReference>
<evidence type="ECO:0000259" key="5">
    <source>
        <dbReference type="PROSITE" id="PS50048"/>
    </source>
</evidence>
<dbReference type="EMBL" id="QKWP01000265">
    <property type="protein sequence ID" value="RIB23362.1"/>
    <property type="molecule type" value="Genomic_DNA"/>
</dbReference>
<evidence type="ECO:0000256" key="1">
    <source>
        <dbReference type="ARBA" id="ARBA00022833"/>
    </source>
</evidence>
<keyword evidence="7" id="KW-1185">Reference proteome</keyword>
<dbReference type="PANTHER" id="PTHR47663">
    <property type="entry name" value="XYLANOLYTIC TRANSCRIPTIONAL ACTIVATOR XLNR-RELATED"/>
    <property type="match status" value="1"/>
</dbReference>
<evidence type="ECO:0000313" key="7">
    <source>
        <dbReference type="Proteomes" id="UP000266673"/>
    </source>
</evidence>
<keyword evidence="3" id="KW-0238">DNA-binding</keyword>
<keyword evidence="2" id="KW-0805">Transcription regulation</keyword>
<evidence type="ECO:0000313" key="6">
    <source>
        <dbReference type="EMBL" id="RIB23362.1"/>
    </source>
</evidence>
<dbReference type="GO" id="GO:0003677">
    <property type="term" value="F:DNA binding"/>
    <property type="evidence" value="ECO:0007669"/>
    <property type="project" value="UniProtKB-KW"/>
</dbReference>
<dbReference type="Gene3D" id="4.10.240.10">
    <property type="entry name" value="Zn(2)-C6 fungal-type DNA-binding domain"/>
    <property type="match status" value="1"/>
</dbReference>
<name>A0A397VN34_9GLOM</name>
<comment type="caution">
    <text evidence="6">The sequence shown here is derived from an EMBL/GenBank/DDBJ whole genome shotgun (WGS) entry which is preliminary data.</text>
</comment>